<name>A0ABU3BHL4_9FLAO</name>
<dbReference type="RefSeq" id="WP_311387661.1">
    <property type="nucleotide sequence ID" value="NZ_JAVRHU010000002.1"/>
</dbReference>
<keyword evidence="3" id="KW-0812">Transmembrane</keyword>
<reference evidence="5 6" key="1">
    <citation type="submission" date="2023-09" db="EMBL/GenBank/DDBJ databases">
        <authorList>
            <person name="Rey-Velasco X."/>
        </authorList>
    </citation>
    <scope>NUCLEOTIDE SEQUENCE [LARGE SCALE GENOMIC DNA]</scope>
    <source>
        <strain evidence="5 6">P007</strain>
    </source>
</reference>
<evidence type="ECO:0000256" key="3">
    <source>
        <dbReference type="SAM" id="Phobius"/>
    </source>
</evidence>
<feature type="repeat" description="TPR" evidence="1">
    <location>
        <begin position="203"/>
        <end position="236"/>
    </location>
</feature>
<keyword evidence="1" id="KW-0802">TPR repeat</keyword>
<feature type="domain" description="HTH luxR-type" evidence="4">
    <location>
        <begin position="579"/>
        <end position="606"/>
    </location>
</feature>
<dbReference type="EMBL" id="JAVRHU010000002">
    <property type="protein sequence ID" value="MDT0621610.1"/>
    <property type="molecule type" value="Genomic_DNA"/>
</dbReference>
<feature type="coiled-coil region" evidence="2">
    <location>
        <begin position="467"/>
        <end position="515"/>
    </location>
</feature>
<evidence type="ECO:0000256" key="1">
    <source>
        <dbReference type="PROSITE-ProRule" id="PRU00339"/>
    </source>
</evidence>
<comment type="caution">
    <text evidence="5">The sequence shown here is derived from an EMBL/GenBank/DDBJ whole genome shotgun (WGS) entry which is preliminary data.</text>
</comment>
<organism evidence="5 6">
    <name type="scientific">Croceitalea vernalis</name>
    <dbReference type="NCBI Taxonomy" id="3075599"/>
    <lineage>
        <taxon>Bacteria</taxon>
        <taxon>Pseudomonadati</taxon>
        <taxon>Bacteroidota</taxon>
        <taxon>Flavobacteriia</taxon>
        <taxon>Flavobacteriales</taxon>
        <taxon>Flavobacteriaceae</taxon>
        <taxon>Croceitalea</taxon>
    </lineage>
</organism>
<gene>
    <name evidence="5" type="ORF">RM520_08230</name>
</gene>
<dbReference type="InterPro" id="IPR019734">
    <property type="entry name" value="TPR_rpt"/>
</dbReference>
<dbReference type="SMART" id="SM00028">
    <property type="entry name" value="TPR"/>
    <property type="match status" value="6"/>
</dbReference>
<dbReference type="PROSITE" id="PS50005">
    <property type="entry name" value="TPR"/>
    <property type="match status" value="2"/>
</dbReference>
<keyword evidence="2" id="KW-0175">Coiled coil</keyword>
<feature type="coiled-coil region" evidence="2">
    <location>
        <begin position="398"/>
        <end position="434"/>
    </location>
</feature>
<evidence type="ECO:0000313" key="5">
    <source>
        <dbReference type="EMBL" id="MDT0621610.1"/>
    </source>
</evidence>
<feature type="transmembrane region" description="Helical" evidence="3">
    <location>
        <begin position="444"/>
        <end position="463"/>
    </location>
</feature>
<dbReference type="SUPFAM" id="SSF48452">
    <property type="entry name" value="TPR-like"/>
    <property type="match status" value="2"/>
</dbReference>
<dbReference type="SUPFAM" id="SSF46894">
    <property type="entry name" value="C-terminal effector domain of the bipartite response regulators"/>
    <property type="match status" value="1"/>
</dbReference>
<dbReference type="Gene3D" id="1.25.40.10">
    <property type="entry name" value="Tetratricopeptide repeat domain"/>
    <property type="match status" value="2"/>
</dbReference>
<keyword evidence="3" id="KW-0472">Membrane</keyword>
<evidence type="ECO:0000259" key="4">
    <source>
        <dbReference type="PROSITE" id="PS00622"/>
    </source>
</evidence>
<accession>A0ABU3BHL4</accession>
<dbReference type="Pfam" id="PF13181">
    <property type="entry name" value="TPR_8"/>
    <property type="match status" value="1"/>
</dbReference>
<keyword evidence="6" id="KW-1185">Reference proteome</keyword>
<protein>
    <submittedName>
        <fullName evidence="5">Tetratricopeptide repeat protein</fullName>
    </submittedName>
</protein>
<proteinExistence type="predicted"/>
<evidence type="ECO:0000256" key="2">
    <source>
        <dbReference type="SAM" id="Coils"/>
    </source>
</evidence>
<dbReference type="Proteomes" id="UP001250662">
    <property type="component" value="Unassembled WGS sequence"/>
</dbReference>
<dbReference type="PANTHER" id="PTHR10098">
    <property type="entry name" value="RAPSYN-RELATED"/>
    <property type="match status" value="1"/>
</dbReference>
<feature type="repeat" description="TPR" evidence="1">
    <location>
        <begin position="243"/>
        <end position="276"/>
    </location>
</feature>
<dbReference type="Pfam" id="PF13424">
    <property type="entry name" value="TPR_12"/>
    <property type="match status" value="1"/>
</dbReference>
<keyword evidence="3" id="KW-1133">Transmembrane helix</keyword>
<dbReference type="PROSITE" id="PS00622">
    <property type="entry name" value="HTH_LUXR_1"/>
    <property type="match status" value="1"/>
</dbReference>
<dbReference type="InterPro" id="IPR011990">
    <property type="entry name" value="TPR-like_helical_dom_sf"/>
</dbReference>
<dbReference type="InterPro" id="IPR016032">
    <property type="entry name" value="Sig_transdc_resp-reg_C-effctor"/>
</dbReference>
<dbReference type="InterPro" id="IPR000792">
    <property type="entry name" value="Tscrpt_reg_LuxR_C"/>
</dbReference>
<dbReference type="PROSITE" id="PS50293">
    <property type="entry name" value="TPR_REGION"/>
    <property type="match status" value="1"/>
</dbReference>
<sequence>MTQKATLLLTTISISFLCLGQQESKLDSLNLAIKNSNDIAEKVELLRDKFNIQLYSETGSAKEIAQKVLTISIKENYLNGIAIGNYCLGNYFYISNNLDSASFYYNKTIKISQKHNLNKQLTIALSGKAIIKADTGDYFGAIQLNDSILPLYKKMNNYLGLGITLGNSARSYQTMGQYDRAMAGYIDALKVLDTIDKEPFRKADILMDIGKINYSQGNYNQSIEYYNQALEIYENTTDYLYQAYLLNHMANTYVELGALEIALKTYQQSLTISKKFNYLNHTADALANIGIIQRKLGNYEIGLKSQLQALQINKSSNTIDNVVSVLGEIGKTYTELNDLPNAFKFLNQSIHLADSIKTANYLLSGLNYRAAAFEKANKYREANIDRKRYQKLNDSIFNADKTKQIEQLRTLYETEQKEAEIALQQEEIKTLNEKAKVDKLRKGLYAGGMASAIALSGLLVFGFRQRIKKNRIEKEKISEQLEHKQKELTSQTLHLVQKSQFIAEIKENLENLKNSPEKFKVEFKRIVMLLKKQNAADKDWEVFKSYFSEVHQDFEEKLKAITDKITDKELRLASYVKMGLNNNEIANILNVLPSSIHTSKYRLKQKLIIDKDLDFDGFIKSL</sequence>
<evidence type="ECO:0000313" key="6">
    <source>
        <dbReference type="Proteomes" id="UP001250662"/>
    </source>
</evidence>